<evidence type="ECO:0000256" key="2">
    <source>
        <dbReference type="ARBA" id="ARBA00023125"/>
    </source>
</evidence>
<evidence type="ECO:0000313" key="7">
    <source>
        <dbReference type="Proteomes" id="UP000243723"/>
    </source>
</evidence>
<dbReference type="GO" id="GO:0000978">
    <property type="term" value="F:RNA polymerase II cis-regulatory region sequence-specific DNA binding"/>
    <property type="evidence" value="ECO:0007669"/>
    <property type="project" value="TreeGrafter"/>
</dbReference>
<dbReference type="PANTHER" id="PTHR47424:SF3">
    <property type="entry name" value="REGULATORY PROTEIN GAL4"/>
    <property type="match status" value="1"/>
</dbReference>
<reference evidence="6 7" key="1">
    <citation type="submission" date="2017-05" db="EMBL/GenBank/DDBJ databases">
        <title>Draft genome sequence of Elsinoe australis.</title>
        <authorList>
            <person name="Cheng Q."/>
        </authorList>
    </citation>
    <scope>NUCLEOTIDE SEQUENCE [LARGE SCALE GENOMIC DNA]</scope>
    <source>
        <strain evidence="6 7">NL1</strain>
    </source>
</reference>
<keyword evidence="2" id="KW-0238">DNA-binding</keyword>
<accession>A0A2P7YVP1</accession>
<dbReference type="InterPro" id="IPR051127">
    <property type="entry name" value="Fungal_SecMet_Regulators"/>
</dbReference>
<comment type="caution">
    <text evidence="6">The sequence shown here is derived from an EMBL/GenBank/DDBJ whole genome shotgun (WGS) entry which is preliminary data.</text>
</comment>
<dbReference type="OrthoDB" id="10260017at2759"/>
<keyword evidence="3" id="KW-0804">Transcription</keyword>
<evidence type="ECO:0000256" key="1">
    <source>
        <dbReference type="ARBA" id="ARBA00023015"/>
    </source>
</evidence>
<keyword evidence="1" id="KW-0805">Transcription regulation</keyword>
<dbReference type="GO" id="GO:0000981">
    <property type="term" value="F:DNA-binding transcription factor activity, RNA polymerase II-specific"/>
    <property type="evidence" value="ECO:0007669"/>
    <property type="project" value="TreeGrafter"/>
</dbReference>
<gene>
    <name evidence="6" type="ORF">B9Z65_7970</name>
</gene>
<dbReference type="InterPro" id="IPR007219">
    <property type="entry name" value="XnlR_reg_dom"/>
</dbReference>
<protein>
    <recommendedName>
        <fullName evidence="5">Xylanolytic transcriptional activator regulatory domain-containing protein</fullName>
    </recommendedName>
</protein>
<dbReference type="CDD" id="cd12148">
    <property type="entry name" value="fungal_TF_MHR"/>
    <property type="match status" value="1"/>
</dbReference>
<dbReference type="GO" id="GO:0006351">
    <property type="term" value="P:DNA-templated transcription"/>
    <property type="evidence" value="ECO:0007669"/>
    <property type="project" value="InterPro"/>
</dbReference>
<sequence>MPWFCEQQTDLYRQMTGFDERLKDVEKQLALHAEFLKSHWNQCANEVRSGAATTEHIDLSGVISGAEAQVSNVIDENTDQAPTDGMGISFVDENDFAFYGPSDTPVAAHTLIPSGPSSNIYFMRSIIRTLSSSRSSEEIQTPTALVSTAESILKASRTQPSTIIQPDGGIKSPYALPTVSDMQQLLLIYFSNTSLMFPFIHEPSFMDDFVAAQNTGFAKVRLTWLGLLNMIFAMATSVGPCDESIKDRFAQSHIYYERATQLCHKEMLRGTTIETVHFLLLISLYLQGTQKSVQTFTIHGLAVKACFSLGLHSTQSSHRFSPVENEVRKRTFFTCVLLDSASATLHSLSYQTIHLMYGLNIELVADDSQLISHALDLQQRLQNWRTALPPDLDPYSPNEVIGGHTAPTRLRVTLSLRYLNLKLMIHRPFLSRMLQDLRNPGTQLITTPATSPMLIHVMRPCVIAAKDTVDLVAGVLKVEGTGRQMPGAWWFVLHYLFSASLVFAADLVVDLASSGAQDSAHNDLLREYMRKASDCLDGLDGDVVILSRCKQYIERLSHTLIEYERNLMSGADHQPTATNDQQSNTTLLGDSLVDPSIFNYFPGLDMPGFDGLSDIDIELANFFAPA</sequence>
<feature type="domain" description="Xylanolytic transcriptional activator regulatory" evidence="5">
    <location>
        <begin position="186"/>
        <end position="350"/>
    </location>
</feature>
<dbReference type="Pfam" id="PF04082">
    <property type="entry name" value="Fungal_trans"/>
    <property type="match status" value="1"/>
</dbReference>
<dbReference type="GO" id="GO:0000435">
    <property type="term" value="P:positive regulation of transcription from RNA polymerase II promoter by galactose"/>
    <property type="evidence" value="ECO:0007669"/>
    <property type="project" value="TreeGrafter"/>
</dbReference>
<dbReference type="PANTHER" id="PTHR47424">
    <property type="entry name" value="REGULATORY PROTEIN GAL4"/>
    <property type="match status" value="1"/>
</dbReference>
<evidence type="ECO:0000256" key="4">
    <source>
        <dbReference type="ARBA" id="ARBA00023242"/>
    </source>
</evidence>
<dbReference type="GO" id="GO:0008270">
    <property type="term" value="F:zinc ion binding"/>
    <property type="evidence" value="ECO:0007669"/>
    <property type="project" value="InterPro"/>
</dbReference>
<dbReference type="EMBL" id="NHZQ01000363">
    <property type="protein sequence ID" value="PSK40030.1"/>
    <property type="molecule type" value="Genomic_DNA"/>
</dbReference>
<keyword evidence="7" id="KW-1185">Reference proteome</keyword>
<proteinExistence type="predicted"/>
<name>A0A2P7YVP1_9PEZI</name>
<keyword evidence="4" id="KW-0539">Nucleus</keyword>
<dbReference type="Proteomes" id="UP000243723">
    <property type="component" value="Unassembled WGS sequence"/>
</dbReference>
<organism evidence="6 7">
    <name type="scientific">Elsinoe australis</name>
    <dbReference type="NCBI Taxonomy" id="40998"/>
    <lineage>
        <taxon>Eukaryota</taxon>
        <taxon>Fungi</taxon>
        <taxon>Dikarya</taxon>
        <taxon>Ascomycota</taxon>
        <taxon>Pezizomycotina</taxon>
        <taxon>Dothideomycetes</taxon>
        <taxon>Dothideomycetidae</taxon>
        <taxon>Myriangiales</taxon>
        <taxon>Elsinoaceae</taxon>
        <taxon>Elsinoe</taxon>
    </lineage>
</organism>
<evidence type="ECO:0000313" key="6">
    <source>
        <dbReference type="EMBL" id="PSK40030.1"/>
    </source>
</evidence>
<dbReference type="AlphaFoldDB" id="A0A2P7YVP1"/>
<dbReference type="STRING" id="40998.A0A2P7YVP1"/>
<evidence type="ECO:0000259" key="5">
    <source>
        <dbReference type="Pfam" id="PF04082"/>
    </source>
</evidence>
<evidence type="ECO:0000256" key="3">
    <source>
        <dbReference type="ARBA" id="ARBA00023163"/>
    </source>
</evidence>
<dbReference type="GO" id="GO:0005634">
    <property type="term" value="C:nucleus"/>
    <property type="evidence" value="ECO:0007669"/>
    <property type="project" value="TreeGrafter"/>
</dbReference>